<name>A0A437Q6S6_9GAMM</name>
<dbReference type="CDD" id="cd11716">
    <property type="entry name" value="THUMP_ThiI"/>
    <property type="match status" value="1"/>
</dbReference>
<keyword evidence="4 11" id="KW-0808">Transferase</keyword>
<dbReference type="GO" id="GO:0004810">
    <property type="term" value="F:CCA tRNA nucleotidyltransferase activity"/>
    <property type="evidence" value="ECO:0007669"/>
    <property type="project" value="InterPro"/>
</dbReference>
<proteinExistence type="inferred from homology"/>
<dbReference type="InterPro" id="IPR003720">
    <property type="entry name" value="tRNA_STrfase"/>
</dbReference>
<dbReference type="PROSITE" id="PS50206">
    <property type="entry name" value="RHODANESE_3"/>
    <property type="match status" value="1"/>
</dbReference>
<evidence type="ECO:0000259" key="13">
    <source>
        <dbReference type="PROSITE" id="PS51165"/>
    </source>
</evidence>
<dbReference type="SUPFAM" id="SSF52402">
    <property type="entry name" value="Adenine nucleotide alpha hydrolases-like"/>
    <property type="match status" value="1"/>
</dbReference>
<dbReference type="SUPFAM" id="SSF143437">
    <property type="entry name" value="THUMP domain-like"/>
    <property type="match status" value="1"/>
</dbReference>
<dbReference type="UniPathway" id="UPA00060"/>
<dbReference type="Gene3D" id="3.40.250.10">
    <property type="entry name" value="Rhodanese-like domain"/>
    <property type="match status" value="1"/>
</dbReference>
<dbReference type="InterPro" id="IPR036873">
    <property type="entry name" value="Rhodanese-like_dom_sf"/>
</dbReference>
<evidence type="ECO:0000256" key="5">
    <source>
        <dbReference type="ARBA" id="ARBA00022741"/>
    </source>
</evidence>
<feature type="binding site" evidence="11">
    <location>
        <begin position="186"/>
        <end position="187"/>
    </location>
    <ligand>
        <name>ATP</name>
        <dbReference type="ChEBI" id="CHEBI:30616"/>
    </ligand>
</feature>
<dbReference type="GO" id="GO:0009228">
    <property type="term" value="P:thiamine biosynthetic process"/>
    <property type="evidence" value="ECO:0007669"/>
    <property type="project" value="UniProtKB-KW"/>
</dbReference>
<protein>
    <recommendedName>
        <fullName evidence="11">tRNA sulfurtransferase</fullName>
        <ecNumber evidence="11">2.8.1.4</ecNumber>
    </recommendedName>
    <alternativeName>
        <fullName evidence="11">Sulfur carrier protein ThiS sulfurtransferase</fullName>
    </alternativeName>
    <alternativeName>
        <fullName evidence="11">Thiamine biosynthesis protein ThiI</fullName>
    </alternativeName>
    <alternativeName>
        <fullName evidence="11">tRNA 4-thiouridine synthase</fullName>
    </alternativeName>
</protein>
<dbReference type="InterPro" id="IPR004114">
    <property type="entry name" value="THUMP_dom"/>
</dbReference>
<dbReference type="GO" id="GO:0005524">
    <property type="term" value="F:ATP binding"/>
    <property type="evidence" value="ECO:0007669"/>
    <property type="project" value="UniProtKB-UniRule"/>
</dbReference>
<evidence type="ECO:0000256" key="2">
    <source>
        <dbReference type="ARBA" id="ARBA00022490"/>
    </source>
</evidence>
<sequence length="486" mass="54873">MKFIVKLFPEITIKSRPVRRRFIQRLQSNLQILLKRIHPKVTVSGFWDKIEVVVPESASMLEVDAVVETMKMTPGIAHFLEVAEYPLGSFHDVFEKTLPVYRDRIEGKTFKVRVKRTGDHDFTSVDVERYVGGGLLQHAQPLRVDVRKPEVFVDLEIKNEKLFIVEKQHKGLGGYPLGSQEPVLSLISGGFDSVVSSYMTMRRGAKTHFLFFNLGGKAHEVGVKQVALQLWQSLGASARVKFVTVPFEEVVGDILQNVHHSHMGVVLKRQMMRAAERVADEMKIDAIVTGESIAQVSSQTIPNLNVIDRATDKLVVRPLITVDKPEIVELTKRLGCFDIVKMIPEYCGVISDRPTTRAKLSRVLEEESQLDEEVLDRAISQCKVIKIDDIAKNLDIESDIEALSKVSENQVVVDIRAPLEVERKPLNMPGCDVQVIPFYELESKVATLDNSKEYLLYCDKGVMSSLHAQSLQEKGYLNIKVYRPLV</sequence>
<feature type="domain" description="THUMP" evidence="13">
    <location>
        <begin position="64"/>
        <end position="168"/>
    </location>
</feature>
<keyword evidence="7 11" id="KW-0694">RNA-binding</keyword>
<dbReference type="SMART" id="SM00981">
    <property type="entry name" value="THUMP"/>
    <property type="match status" value="1"/>
</dbReference>
<comment type="subcellular location">
    <subcellularLocation>
        <location evidence="1 11">Cytoplasm</location>
    </subcellularLocation>
</comment>
<keyword evidence="5 11" id="KW-0547">Nucleotide-binding</keyword>
<dbReference type="AlphaFoldDB" id="A0A437Q6S6"/>
<dbReference type="GO" id="GO:0009229">
    <property type="term" value="P:thiamine diphosphate biosynthetic process"/>
    <property type="evidence" value="ECO:0007669"/>
    <property type="project" value="UniProtKB-UniRule"/>
</dbReference>
<dbReference type="InterPro" id="IPR001763">
    <property type="entry name" value="Rhodanese-like_dom"/>
</dbReference>
<dbReference type="Pfam" id="PF02926">
    <property type="entry name" value="THUMP"/>
    <property type="match status" value="1"/>
</dbReference>
<dbReference type="EC" id="2.8.1.4" evidence="11"/>
<keyword evidence="9" id="KW-1015">Disulfide bond</keyword>
<feature type="binding site" evidence="11">
    <location>
        <position position="268"/>
    </location>
    <ligand>
        <name>ATP</name>
        <dbReference type="ChEBI" id="CHEBI:30616"/>
    </ligand>
</feature>
<dbReference type="RefSeq" id="WP_127694421.1">
    <property type="nucleotide sequence ID" value="NZ_SACQ01000005.1"/>
</dbReference>
<feature type="binding site" evidence="11">
    <location>
        <position position="299"/>
    </location>
    <ligand>
        <name>ATP</name>
        <dbReference type="ChEBI" id="CHEBI:30616"/>
    </ligand>
</feature>
<dbReference type="GO" id="GO:0052837">
    <property type="term" value="P:thiazole biosynthetic process"/>
    <property type="evidence" value="ECO:0007669"/>
    <property type="project" value="InterPro"/>
</dbReference>
<evidence type="ECO:0000256" key="4">
    <source>
        <dbReference type="ARBA" id="ARBA00022679"/>
    </source>
</evidence>
<dbReference type="Gene3D" id="3.30.2130.30">
    <property type="match status" value="1"/>
</dbReference>
<evidence type="ECO:0000256" key="1">
    <source>
        <dbReference type="ARBA" id="ARBA00004496"/>
    </source>
</evidence>
<comment type="pathway">
    <text evidence="11">Cofactor biosynthesis; thiamine diphosphate biosynthesis.</text>
</comment>
<dbReference type="GO" id="GO:0005829">
    <property type="term" value="C:cytosol"/>
    <property type="evidence" value="ECO:0007669"/>
    <property type="project" value="TreeGrafter"/>
</dbReference>
<keyword evidence="10" id="KW-0676">Redox-active center</keyword>
<gene>
    <name evidence="11 14" type="primary">thiI</name>
    <name evidence="14" type="ORF">EOE65_11260</name>
</gene>
<dbReference type="InterPro" id="IPR049961">
    <property type="entry name" value="ThiI_N"/>
</dbReference>
<dbReference type="GO" id="GO:0000049">
    <property type="term" value="F:tRNA binding"/>
    <property type="evidence" value="ECO:0007669"/>
    <property type="project" value="UniProtKB-UniRule"/>
</dbReference>
<evidence type="ECO:0000256" key="8">
    <source>
        <dbReference type="ARBA" id="ARBA00022977"/>
    </source>
</evidence>
<reference evidence="14 15" key="1">
    <citation type="submission" date="2019-01" db="EMBL/GenBank/DDBJ databases">
        <authorList>
            <person name="Chen W.-M."/>
        </authorList>
    </citation>
    <scope>NUCLEOTIDE SEQUENCE [LARGE SCALE GENOMIC DNA]</scope>
    <source>
        <strain evidence="14 15">HPM-16</strain>
    </source>
</reference>
<dbReference type="Proteomes" id="UP000282818">
    <property type="component" value="Unassembled WGS sequence"/>
</dbReference>
<evidence type="ECO:0000256" key="7">
    <source>
        <dbReference type="ARBA" id="ARBA00022884"/>
    </source>
</evidence>
<comment type="catalytic activity">
    <reaction evidence="11">
        <text>[ThiS sulfur-carrier protein]-C-terminal Gly-Gly-AMP + S-sulfanyl-L-cysteinyl-[cysteine desulfurase] + AH2 = [ThiS sulfur-carrier protein]-C-terminal-Gly-aminoethanethioate + L-cysteinyl-[cysteine desulfurase] + A + AMP + 2 H(+)</text>
        <dbReference type="Rhea" id="RHEA:43340"/>
        <dbReference type="Rhea" id="RHEA-COMP:12157"/>
        <dbReference type="Rhea" id="RHEA-COMP:12158"/>
        <dbReference type="Rhea" id="RHEA-COMP:12910"/>
        <dbReference type="Rhea" id="RHEA-COMP:19908"/>
        <dbReference type="ChEBI" id="CHEBI:13193"/>
        <dbReference type="ChEBI" id="CHEBI:15378"/>
        <dbReference type="ChEBI" id="CHEBI:17499"/>
        <dbReference type="ChEBI" id="CHEBI:29950"/>
        <dbReference type="ChEBI" id="CHEBI:61963"/>
        <dbReference type="ChEBI" id="CHEBI:90618"/>
        <dbReference type="ChEBI" id="CHEBI:232372"/>
        <dbReference type="ChEBI" id="CHEBI:456215"/>
    </reaction>
</comment>
<comment type="caution">
    <text evidence="11">Lacks conserved residue(s) required for the propagation of feature annotation.</text>
</comment>
<dbReference type="SUPFAM" id="SSF52821">
    <property type="entry name" value="Rhodanese/Cell cycle control phosphatase"/>
    <property type="match status" value="1"/>
</dbReference>
<dbReference type="Gene3D" id="3.40.50.620">
    <property type="entry name" value="HUPs"/>
    <property type="match status" value="1"/>
</dbReference>
<dbReference type="GO" id="GO:0140741">
    <property type="term" value="F:tRNA-uracil-4 sulfurtransferase activity"/>
    <property type="evidence" value="ECO:0007669"/>
    <property type="project" value="UniProtKB-EC"/>
</dbReference>
<dbReference type="HAMAP" id="MF_00021">
    <property type="entry name" value="ThiI"/>
    <property type="match status" value="1"/>
</dbReference>
<keyword evidence="3 11" id="KW-0820">tRNA-binding</keyword>
<keyword evidence="2 11" id="KW-0963">Cytoplasm</keyword>
<evidence type="ECO:0000259" key="12">
    <source>
        <dbReference type="PROSITE" id="PS50206"/>
    </source>
</evidence>
<dbReference type="NCBIfam" id="TIGR00342">
    <property type="entry name" value="tRNA uracil 4-sulfurtransferase ThiI"/>
    <property type="match status" value="1"/>
</dbReference>
<dbReference type="InterPro" id="IPR020536">
    <property type="entry name" value="ThiI_AANH"/>
</dbReference>
<evidence type="ECO:0000256" key="6">
    <source>
        <dbReference type="ARBA" id="ARBA00022840"/>
    </source>
</evidence>
<evidence type="ECO:0000256" key="3">
    <source>
        <dbReference type="ARBA" id="ARBA00022555"/>
    </source>
</evidence>
<keyword evidence="8 11" id="KW-0784">Thiamine biosynthesis</keyword>
<dbReference type="NCBIfam" id="TIGR04271">
    <property type="entry name" value="ThiI_C_thiazole"/>
    <property type="match status" value="1"/>
</dbReference>
<dbReference type="InterPro" id="IPR049962">
    <property type="entry name" value="THUMP_ThiI"/>
</dbReference>
<feature type="domain" description="Rhodanese" evidence="12">
    <location>
        <begin position="406"/>
        <end position="482"/>
    </location>
</feature>
<dbReference type="EMBL" id="SACQ01000005">
    <property type="protein sequence ID" value="RVU30225.1"/>
    <property type="molecule type" value="Genomic_DNA"/>
</dbReference>
<dbReference type="InterPro" id="IPR054173">
    <property type="entry name" value="ThiI_fer"/>
</dbReference>
<accession>A0A437Q6S6</accession>
<dbReference type="PANTHER" id="PTHR43209">
    <property type="entry name" value="TRNA SULFURTRANSFERASE"/>
    <property type="match status" value="1"/>
</dbReference>
<comment type="caution">
    <text evidence="14">The sequence shown here is derived from an EMBL/GenBank/DDBJ whole genome shotgun (WGS) entry which is preliminary data.</text>
</comment>
<dbReference type="PROSITE" id="PS51165">
    <property type="entry name" value="THUMP"/>
    <property type="match status" value="1"/>
</dbReference>
<dbReference type="InterPro" id="IPR026340">
    <property type="entry name" value="THII_Thiazole_biosynth_dom"/>
</dbReference>
<keyword evidence="6 11" id="KW-0067">ATP-binding</keyword>
<dbReference type="Pfam" id="PF00581">
    <property type="entry name" value="Rhodanese"/>
    <property type="match status" value="1"/>
</dbReference>
<comment type="catalytic activity">
    <reaction evidence="11">
        <text>[ThiI sulfur-carrier protein]-S-sulfanyl-L-cysteine + a uridine in tRNA + 2 reduced [2Fe-2S]-[ferredoxin] + ATP + H(+) = [ThiI sulfur-carrier protein]-L-cysteine + a 4-thiouridine in tRNA + 2 oxidized [2Fe-2S]-[ferredoxin] + AMP + diphosphate</text>
        <dbReference type="Rhea" id="RHEA:24176"/>
        <dbReference type="Rhea" id="RHEA-COMP:10000"/>
        <dbReference type="Rhea" id="RHEA-COMP:10001"/>
        <dbReference type="Rhea" id="RHEA-COMP:13337"/>
        <dbReference type="Rhea" id="RHEA-COMP:13338"/>
        <dbReference type="Rhea" id="RHEA-COMP:13339"/>
        <dbReference type="Rhea" id="RHEA-COMP:13340"/>
        <dbReference type="ChEBI" id="CHEBI:15378"/>
        <dbReference type="ChEBI" id="CHEBI:29950"/>
        <dbReference type="ChEBI" id="CHEBI:30616"/>
        <dbReference type="ChEBI" id="CHEBI:33019"/>
        <dbReference type="ChEBI" id="CHEBI:33737"/>
        <dbReference type="ChEBI" id="CHEBI:33738"/>
        <dbReference type="ChEBI" id="CHEBI:61963"/>
        <dbReference type="ChEBI" id="CHEBI:65315"/>
        <dbReference type="ChEBI" id="CHEBI:136798"/>
        <dbReference type="ChEBI" id="CHEBI:456215"/>
        <dbReference type="EC" id="2.8.1.4"/>
    </reaction>
</comment>
<comment type="function">
    <text evidence="11">Catalyzes the ATP-dependent transfer of a sulfur to tRNA to produce 4-thiouridine in position 8 of tRNAs, which functions as a near-UV photosensor. Also catalyzes the transfer of sulfur to the sulfur carrier protein ThiS, forming ThiS-thiocarboxylate. This is a step in the synthesis of thiazole, in the thiamine biosynthesis pathway. The sulfur is donated as persulfide by IscS.</text>
</comment>
<feature type="binding site" evidence="11">
    <location>
        <position position="290"/>
    </location>
    <ligand>
        <name>ATP</name>
        <dbReference type="ChEBI" id="CHEBI:30616"/>
    </ligand>
</feature>
<dbReference type="Pfam" id="PF02568">
    <property type="entry name" value="ThiI"/>
    <property type="match status" value="1"/>
</dbReference>
<keyword evidence="15" id="KW-1185">Reference proteome</keyword>
<dbReference type="InterPro" id="IPR050102">
    <property type="entry name" value="tRNA_sulfurtransferase_ThiI"/>
</dbReference>
<comment type="similarity">
    <text evidence="11">Belongs to the ThiI family.</text>
</comment>
<dbReference type="InterPro" id="IPR014729">
    <property type="entry name" value="Rossmann-like_a/b/a_fold"/>
</dbReference>
<evidence type="ECO:0000256" key="11">
    <source>
        <dbReference type="HAMAP-Rule" id="MF_00021"/>
    </source>
</evidence>
<dbReference type="PANTHER" id="PTHR43209:SF1">
    <property type="entry name" value="TRNA SULFURTRANSFERASE"/>
    <property type="match status" value="1"/>
</dbReference>
<dbReference type="GO" id="GO:0002937">
    <property type="term" value="P:tRNA 4-thiouridine biosynthesis"/>
    <property type="evidence" value="ECO:0007669"/>
    <property type="project" value="TreeGrafter"/>
</dbReference>
<evidence type="ECO:0000313" key="15">
    <source>
        <dbReference type="Proteomes" id="UP000282818"/>
    </source>
</evidence>
<evidence type="ECO:0000256" key="9">
    <source>
        <dbReference type="ARBA" id="ARBA00023157"/>
    </source>
</evidence>
<evidence type="ECO:0000313" key="14">
    <source>
        <dbReference type="EMBL" id="RVU30225.1"/>
    </source>
</evidence>
<organism evidence="14 15">
    <name type="scientific">Neptunomonas marina</name>
    <dbReference type="NCBI Taxonomy" id="1815562"/>
    <lineage>
        <taxon>Bacteria</taxon>
        <taxon>Pseudomonadati</taxon>
        <taxon>Pseudomonadota</taxon>
        <taxon>Gammaproteobacteria</taxon>
        <taxon>Oceanospirillales</taxon>
        <taxon>Oceanospirillaceae</taxon>
        <taxon>Neptunomonas</taxon>
    </lineage>
</organism>
<evidence type="ECO:0000256" key="10">
    <source>
        <dbReference type="ARBA" id="ARBA00023284"/>
    </source>
</evidence>
<dbReference type="Pfam" id="PF22025">
    <property type="entry name" value="ThiI_fer"/>
    <property type="match status" value="1"/>
</dbReference>
<feature type="active site" description="Cysteine persulfide intermediate" evidence="11">
    <location>
        <position position="458"/>
    </location>
</feature>